<dbReference type="FunFam" id="3.20.20.70:FF:000075">
    <property type="entry name" value="Tryptophan biosynthesis protein TRP1"/>
    <property type="match status" value="1"/>
</dbReference>
<protein>
    <recommendedName>
        <fullName evidence="5 10">N-(5'-phosphoribosyl)anthranilate isomerase</fullName>
        <shortName evidence="10">PRAI</shortName>
        <ecNumber evidence="4 10">5.3.1.24</ecNumber>
    </recommendedName>
</protein>
<dbReference type="Proteomes" id="UP000263596">
    <property type="component" value="Unassembled WGS sequence"/>
</dbReference>
<dbReference type="EMBL" id="DPVE01000048">
    <property type="protein sequence ID" value="HCK29186.1"/>
    <property type="molecule type" value="Genomic_DNA"/>
</dbReference>
<evidence type="ECO:0000256" key="1">
    <source>
        <dbReference type="ARBA" id="ARBA00001164"/>
    </source>
</evidence>
<dbReference type="SUPFAM" id="SSF51366">
    <property type="entry name" value="Ribulose-phoshate binding barrel"/>
    <property type="match status" value="1"/>
</dbReference>
<accession>A0A3D2SIA5</accession>
<keyword evidence="6 10" id="KW-0028">Amino-acid biosynthesis</keyword>
<name>A0A3D2SIA5_9GAMM</name>
<evidence type="ECO:0000256" key="3">
    <source>
        <dbReference type="ARBA" id="ARBA00007571"/>
    </source>
</evidence>
<sequence>MAIDQATKSHVLMRTRAKICGITRSQDILSVVQAGADAIGFVFFPPSPRYVSPAQAQQLIKNIPPYVQTVGLFVNACAEQIQTTLEHVALDIIQFHGDETPEQCQQIASVCKRRWYKALQVKPDLDVVGEIQRYQAAGASAILLDAWHPELKGGTGHQFDWSKFPQIDIPLILAGGLTPENVEDAIEITHAYAVDVSGGVESAKGIKDQQLIERFMQGVQRGSAKR</sequence>
<dbReference type="NCBIfam" id="NF002298">
    <property type="entry name" value="PRK01222.1-4"/>
    <property type="match status" value="1"/>
</dbReference>
<evidence type="ECO:0000256" key="2">
    <source>
        <dbReference type="ARBA" id="ARBA00004664"/>
    </source>
</evidence>
<dbReference type="NCBIfam" id="NF002299">
    <property type="entry name" value="PRK01222.1-6"/>
    <property type="match status" value="1"/>
</dbReference>
<proteinExistence type="inferred from homology"/>
<evidence type="ECO:0000313" key="12">
    <source>
        <dbReference type="EMBL" id="HCK29186.1"/>
    </source>
</evidence>
<reference evidence="12 13" key="1">
    <citation type="journal article" date="2018" name="Nat. Biotechnol.">
        <title>A standardized bacterial taxonomy based on genome phylogeny substantially revises the tree of life.</title>
        <authorList>
            <person name="Parks D.H."/>
            <person name="Chuvochina M."/>
            <person name="Waite D.W."/>
            <person name="Rinke C."/>
            <person name="Skarshewski A."/>
            <person name="Chaumeil P.A."/>
            <person name="Hugenholtz P."/>
        </authorList>
    </citation>
    <scope>NUCLEOTIDE SEQUENCE [LARGE SCALE GENOMIC DNA]</scope>
    <source>
        <strain evidence="12">UBA9669</strain>
    </source>
</reference>
<dbReference type="InterPro" id="IPR044643">
    <property type="entry name" value="TrpF_fam"/>
</dbReference>
<dbReference type="Pfam" id="PF00697">
    <property type="entry name" value="PRAI"/>
    <property type="match status" value="1"/>
</dbReference>
<evidence type="ECO:0000256" key="5">
    <source>
        <dbReference type="ARBA" id="ARBA00022272"/>
    </source>
</evidence>
<evidence type="ECO:0000259" key="11">
    <source>
        <dbReference type="Pfam" id="PF00697"/>
    </source>
</evidence>
<dbReference type="GO" id="GO:0000162">
    <property type="term" value="P:L-tryptophan biosynthetic process"/>
    <property type="evidence" value="ECO:0007669"/>
    <property type="project" value="UniProtKB-UniRule"/>
</dbReference>
<dbReference type="EC" id="5.3.1.24" evidence="4 10"/>
<dbReference type="InterPro" id="IPR013785">
    <property type="entry name" value="Aldolase_TIM"/>
</dbReference>
<dbReference type="InterPro" id="IPR011060">
    <property type="entry name" value="RibuloseP-bd_barrel"/>
</dbReference>
<comment type="pathway">
    <text evidence="2 10">Amino-acid biosynthesis; L-tryptophan biosynthesis; L-tryptophan from chorismate: step 3/5.</text>
</comment>
<dbReference type="PANTHER" id="PTHR42894">
    <property type="entry name" value="N-(5'-PHOSPHORIBOSYL)ANTHRANILATE ISOMERASE"/>
    <property type="match status" value="1"/>
</dbReference>
<organism evidence="12 13">
    <name type="scientific">Acinetobacter ursingii</name>
    <dbReference type="NCBI Taxonomy" id="108980"/>
    <lineage>
        <taxon>Bacteria</taxon>
        <taxon>Pseudomonadati</taxon>
        <taxon>Pseudomonadota</taxon>
        <taxon>Gammaproteobacteria</taxon>
        <taxon>Moraxellales</taxon>
        <taxon>Moraxellaceae</taxon>
        <taxon>Acinetobacter</taxon>
    </lineage>
</organism>
<comment type="caution">
    <text evidence="12">The sequence shown here is derived from an EMBL/GenBank/DDBJ whole genome shotgun (WGS) entry which is preliminary data.</text>
</comment>
<feature type="domain" description="N-(5'phosphoribosyl) anthranilate isomerase (PRAI)" evidence="11">
    <location>
        <begin position="17"/>
        <end position="217"/>
    </location>
</feature>
<dbReference type="InterPro" id="IPR001240">
    <property type="entry name" value="PRAI_dom"/>
</dbReference>
<keyword evidence="8 10" id="KW-0057">Aromatic amino acid biosynthesis</keyword>
<keyword evidence="7 10" id="KW-0822">Tryptophan biosynthesis</keyword>
<gene>
    <name evidence="10" type="primary">trpF</name>
    <name evidence="12" type="ORF">DHW29_02610</name>
</gene>
<dbReference type="UniPathway" id="UPA00035">
    <property type="reaction ID" value="UER00042"/>
</dbReference>
<comment type="similarity">
    <text evidence="3 10">Belongs to the TrpF family.</text>
</comment>
<evidence type="ECO:0000313" key="13">
    <source>
        <dbReference type="Proteomes" id="UP000263596"/>
    </source>
</evidence>
<evidence type="ECO:0000256" key="6">
    <source>
        <dbReference type="ARBA" id="ARBA00022605"/>
    </source>
</evidence>
<dbReference type="HAMAP" id="MF_00135">
    <property type="entry name" value="PRAI"/>
    <property type="match status" value="1"/>
</dbReference>
<dbReference type="Gene3D" id="3.20.20.70">
    <property type="entry name" value="Aldolase class I"/>
    <property type="match status" value="1"/>
</dbReference>
<evidence type="ECO:0000256" key="10">
    <source>
        <dbReference type="HAMAP-Rule" id="MF_00135"/>
    </source>
</evidence>
<evidence type="ECO:0000256" key="4">
    <source>
        <dbReference type="ARBA" id="ARBA00012572"/>
    </source>
</evidence>
<evidence type="ECO:0000256" key="9">
    <source>
        <dbReference type="ARBA" id="ARBA00023235"/>
    </source>
</evidence>
<keyword evidence="9 10" id="KW-0413">Isomerase</keyword>
<dbReference type="GO" id="GO:0004640">
    <property type="term" value="F:phosphoribosylanthranilate isomerase activity"/>
    <property type="evidence" value="ECO:0007669"/>
    <property type="project" value="UniProtKB-UniRule"/>
</dbReference>
<dbReference type="CDD" id="cd00405">
    <property type="entry name" value="PRAI"/>
    <property type="match status" value="1"/>
</dbReference>
<evidence type="ECO:0000256" key="7">
    <source>
        <dbReference type="ARBA" id="ARBA00022822"/>
    </source>
</evidence>
<evidence type="ECO:0000256" key="8">
    <source>
        <dbReference type="ARBA" id="ARBA00023141"/>
    </source>
</evidence>
<comment type="catalytic activity">
    <reaction evidence="1 10">
        <text>N-(5-phospho-beta-D-ribosyl)anthranilate = 1-(2-carboxyphenylamino)-1-deoxy-D-ribulose 5-phosphate</text>
        <dbReference type="Rhea" id="RHEA:21540"/>
        <dbReference type="ChEBI" id="CHEBI:18277"/>
        <dbReference type="ChEBI" id="CHEBI:58613"/>
        <dbReference type="EC" id="5.3.1.24"/>
    </reaction>
</comment>
<dbReference type="PANTHER" id="PTHR42894:SF1">
    <property type="entry name" value="N-(5'-PHOSPHORIBOSYL)ANTHRANILATE ISOMERASE"/>
    <property type="match status" value="1"/>
</dbReference>
<dbReference type="AlphaFoldDB" id="A0A3D2SIA5"/>